<reference evidence="6 7" key="1">
    <citation type="submission" date="2016-10" db="EMBL/GenBank/DDBJ databases">
        <authorList>
            <person name="de Groot N.N."/>
        </authorList>
    </citation>
    <scope>NUCLEOTIDE SEQUENCE [LARGE SCALE GENOMIC DNA]</scope>
    <source>
        <strain evidence="6 7">CGMCC 1.7666</strain>
    </source>
</reference>
<dbReference type="Gene3D" id="2.40.50.100">
    <property type="match status" value="1"/>
</dbReference>
<dbReference type="PANTHER" id="PTHR42781:SF4">
    <property type="entry name" value="SPERMIDINE_PUTRESCINE IMPORT ATP-BINDING PROTEIN POTA"/>
    <property type="match status" value="1"/>
</dbReference>
<keyword evidence="4 6" id="KW-0067">ATP-binding</keyword>
<keyword evidence="3" id="KW-0547">Nucleotide-binding</keyword>
<evidence type="ECO:0000259" key="5">
    <source>
        <dbReference type="PROSITE" id="PS50893"/>
    </source>
</evidence>
<dbReference type="GO" id="GO:0005524">
    <property type="term" value="F:ATP binding"/>
    <property type="evidence" value="ECO:0007669"/>
    <property type="project" value="UniProtKB-KW"/>
</dbReference>
<dbReference type="InterPro" id="IPR008995">
    <property type="entry name" value="Mo/tungstate-bd_C_term_dom"/>
</dbReference>
<dbReference type="AlphaFoldDB" id="A0A1G5KJU5"/>
<feature type="domain" description="ABC transporter" evidence="5">
    <location>
        <begin position="4"/>
        <end position="234"/>
    </location>
</feature>
<dbReference type="GO" id="GO:0043190">
    <property type="term" value="C:ATP-binding cassette (ABC) transporter complex"/>
    <property type="evidence" value="ECO:0007669"/>
    <property type="project" value="InterPro"/>
</dbReference>
<dbReference type="PROSITE" id="PS50893">
    <property type="entry name" value="ABC_TRANSPORTER_2"/>
    <property type="match status" value="1"/>
</dbReference>
<dbReference type="SUPFAM" id="SSF52540">
    <property type="entry name" value="P-loop containing nucleoside triphosphate hydrolases"/>
    <property type="match status" value="1"/>
</dbReference>
<dbReference type="InterPro" id="IPR013611">
    <property type="entry name" value="Transp-assoc_OB_typ2"/>
</dbReference>
<dbReference type="InterPro" id="IPR017871">
    <property type="entry name" value="ABC_transporter-like_CS"/>
</dbReference>
<keyword evidence="7" id="KW-1185">Reference proteome</keyword>
<dbReference type="SUPFAM" id="SSF50331">
    <property type="entry name" value="MOP-like"/>
    <property type="match status" value="1"/>
</dbReference>
<dbReference type="Proteomes" id="UP000199569">
    <property type="component" value="Unassembled WGS sequence"/>
</dbReference>
<dbReference type="EMBL" id="FMVJ01000010">
    <property type="protein sequence ID" value="SCZ00318.1"/>
    <property type="molecule type" value="Genomic_DNA"/>
</dbReference>
<gene>
    <name evidence="6" type="ORF">SAMN02927923_03343</name>
</gene>
<evidence type="ECO:0000313" key="7">
    <source>
        <dbReference type="Proteomes" id="UP000199569"/>
    </source>
</evidence>
<sequence>MSKIVIESLVKRFGAFTALNGIDLSIAQGEFIGLLGPSGCGKTTTLNIIAGFEEATSGRIALDGRDLAGVPANKRGMGVVFQSYALFPHMTIAENVAFGLEMRRMPRLEREKRARSALDLVRLEHLADRYPRQLSGGQQQRVAVARALAIEPSLLLLDEPLSNLDAKLREEMQVELRAIQRRVGTTTVMVTHDQAEALATCDRIAVMDAGRIVQLADPLTLYDSPNTQFAASFVGKSSQLFGEIVAVEGERALVSLRGGERPLSVAAVPSLAKGAQVVLALRPEKISLSTSQEDGMLRGTLISRVFQGSSWLFVVDTPAGTVLVCELHRGAPSFVEGQPVGVSWSAADAALLPREASHD</sequence>
<name>A0A1G5KJU5_9HYPH</name>
<dbReference type="Pfam" id="PF00005">
    <property type="entry name" value="ABC_tran"/>
    <property type="match status" value="1"/>
</dbReference>
<dbReference type="GO" id="GO:0022857">
    <property type="term" value="F:transmembrane transporter activity"/>
    <property type="evidence" value="ECO:0007669"/>
    <property type="project" value="InterPro"/>
</dbReference>
<dbReference type="SMART" id="SM00382">
    <property type="entry name" value="AAA"/>
    <property type="match status" value="1"/>
</dbReference>
<evidence type="ECO:0000256" key="4">
    <source>
        <dbReference type="ARBA" id="ARBA00022840"/>
    </source>
</evidence>
<organism evidence="6 7">
    <name type="scientific">Microvirga guangxiensis</name>
    <dbReference type="NCBI Taxonomy" id="549386"/>
    <lineage>
        <taxon>Bacteria</taxon>
        <taxon>Pseudomonadati</taxon>
        <taxon>Pseudomonadota</taxon>
        <taxon>Alphaproteobacteria</taxon>
        <taxon>Hyphomicrobiales</taxon>
        <taxon>Methylobacteriaceae</taxon>
        <taxon>Microvirga</taxon>
    </lineage>
</organism>
<dbReference type="FunFam" id="3.40.50.300:FF:000425">
    <property type="entry name" value="Probable ABC transporter, ATP-binding subunit"/>
    <property type="match status" value="1"/>
</dbReference>
<evidence type="ECO:0000313" key="6">
    <source>
        <dbReference type="EMBL" id="SCZ00318.1"/>
    </source>
</evidence>
<evidence type="ECO:0000256" key="2">
    <source>
        <dbReference type="ARBA" id="ARBA00022448"/>
    </source>
</evidence>
<dbReference type="Pfam" id="PF08402">
    <property type="entry name" value="TOBE_2"/>
    <property type="match status" value="1"/>
</dbReference>
<protein>
    <submittedName>
        <fullName evidence="6">Putative spermidine/putrescine transport system ATP-binding protein</fullName>
    </submittedName>
</protein>
<dbReference type="RefSeq" id="WP_091137052.1">
    <property type="nucleotide sequence ID" value="NZ_FMVJ01000010.1"/>
</dbReference>
<dbReference type="InterPro" id="IPR050093">
    <property type="entry name" value="ABC_SmlMolc_Importer"/>
</dbReference>
<dbReference type="STRING" id="549386.SAMN02927923_03343"/>
<keyword evidence="2" id="KW-0813">Transport</keyword>
<accession>A0A1G5KJU5</accession>
<evidence type="ECO:0000256" key="3">
    <source>
        <dbReference type="ARBA" id="ARBA00022741"/>
    </source>
</evidence>
<evidence type="ECO:0000256" key="1">
    <source>
        <dbReference type="ARBA" id="ARBA00005417"/>
    </source>
</evidence>
<dbReference type="InterPro" id="IPR027417">
    <property type="entry name" value="P-loop_NTPase"/>
</dbReference>
<dbReference type="GO" id="GO:0016887">
    <property type="term" value="F:ATP hydrolysis activity"/>
    <property type="evidence" value="ECO:0007669"/>
    <property type="project" value="InterPro"/>
</dbReference>
<dbReference type="InterPro" id="IPR003593">
    <property type="entry name" value="AAA+_ATPase"/>
</dbReference>
<dbReference type="Gene3D" id="3.40.50.300">
    <property type="entry name" value="P-loop containing nucleotide triphosphate hydrolases"/>
    <property type="match status" value="1"/>
</dbReference>
<comment type="similarity">
    <text evidence="1">Belongs to the ABC transporter superfamily.</text>
</comment>
<dbReference type="PANTHER" id="PTHR42781">
    <property type="entry name" value="SPERMIDINE/PUTRESCINE IMPORT ATP-BINDING PROTEIN POTA"/>
    <property type="match status" value="1"/>
</dbReference>
<dbReference type="PROSITE" id="PS00211">
    <property type="entry name" value="ABC_TRANSPORTER_1"/>
    <property type="match status" value="1"/>
</dbReference>
<dbReference type="OrthoDB" id="9802264at2"/>
<dbReference type="GO" id="GO:0015697">
    <property type="term" value="P:quaternary ammonium group transport"/>
    <property type="evidence" value="ECO:0007669"/>
    <property type="project" value="UniProtKB-ARBA"/>
</dbReference>
<dbReference type="InterPro" id="IPR003439">
    <property type="entry name" value="ABC_transporter-like_ATP-bd"/>
</dbReference>
<proteinExistence type="inferred from homology"/>